<evidence type="ECO:0000313" key="2">
    <source>
        <dbReference type="Proteomes" id="UP001597237"/>
    </source>
</evidence>
<protein>
    <submittedName>
        <fullName evidence="1">Uncharacterized protein</fullName>
    </submittedName>
</protein>
<name>A0ABW4MVF2_9CAUL</name>
<sequence>MSDATYVSFVPRSKRSRLRQILTSEDTGPVRWTEKRGLFVSEFSFSGPSVIVRKVHAHVTSWVARD</sequence>
<dbReference type="EMBL" id="JBHUEY010000001">
    <property type="protein sequence ID" value="MFD1781949.1"/>
    <property type="molecule type" value="Genomic_DNA"/>
</dbReference>
<comment type="caution">
    <text evidence="1">The sequence shown here is derived from an EMBL/GenBank/DDBJ whole genome shotgun (WGS) entry which is preliminary data.</text>
</comment>
<accession>A0ABW4MVF2</accession>
<gene>
    <name evidence="1" type="ORF">ACFSC0_00950</name>
</gene>
<proteinExistence type="predicted"/>
<evidence type="ECO:0000313" key="1">
    <source>
        <dbReference type="EMBL" id="MFD1781949.1"/>
    </source>
</evidence>
<organism evidence="1 2">
    <name type="scientific">Phenylobacterium terrae</name>
    <dbReference type="NCBI Taxonomy" id="2665495"/>
    <lineage>
        <taxon>Bacteria</taxon>
        <taxon>Pseudomonadati</taxon>
        <taxon>Pseudomonadota</taxon>
        <taxon>Alphaproteobacteria</taxon>
        <taxon>Caulobacterales</taxon>
        <taxon>Caulobacteraceae</taxon>
        <taxon>Phenylobacterium</taxon>
    </lineage>
</organism>
<dbReference type="Proteomes" id="UP001597237">
    <property type="component" value="Unassembled WGS sequence"/>
</dbReference>
<keyword evidence="2" id="KW-1185">Reference proteome</keyword>
<dbReference type="RefSeq" id="WP_377281218.1">
    <property type="nucleotide sequence ID" value="NZ_JBHRSI010000003.1"/>
</dbReference>
<reference evidence="2" key="1">
    <citation type="journal article" date="2019" name="Int. J. Syst. Evol. Microbiol.">
        <title>The Global Catalogue of Microorganisms (GCM) 10K type strain sequencing project: providing services to taxonomists for standard genome sequencing and annotation.</title>
        <authorList>
            <consortium name="The Broad Institute Genomics Platform"/>
            <consortium name="The Broad Institute Genome Sequencing Center for Infectious Disease"/>
            <person name="Wu L."/>
            <person name="Ma J."/>
        </authorList>
    </citation>
    <scope>NUCLEOTIDE SEQUENCE [LARGE SCALE GENOMIC DNA]</scope>
    <source>
        <strain evidence="2">DFY28</strain>
    </source>
</reference>